<dbReference type="STRING" id="1121256.SAMN02746089_00035"/>
<dbReference type="PANTHER" id="PTHR34824:SF1">
    <property type="entry name" value="HEAT-INDUCIBLE TRANSCRIPTION REPRESSOR HRCA"/>
    <property type="match status" value="1"/>
</dbReference>
<accession>A0A1M4SFB2</accession>
<dbReference type="GO" id="GO:0003677">
    <property type="term" value="F:DNA binding"/>
    <property type="evidence" value="ECO:0007669"/>
    <property type="project" value="InterPro"/>
</dbReference>
<dbReference type="RefSeq" id="WP_073341074.1">
    <property type="nucleotide sequence ID" value="NZ_FQVH01000001.1"/>
</dbReference>
<proteinExistence type="inferred from homology"/>
<dbReference type="InterPro" id="IPR023120">
    <property type="entry name" value="WHTH_transcript_rep_HrcA_IDD"/>
</dbReference>
<dbReference type="InterPro" id="IPR002571">
    <property type="entry name" value="HrcA"/>
</dbReference>
<evidence type="ECO:0000313" key="8">
    <source>
        <dbReference type="Proteomes" id="UP000184088"/>
    </source>
</evidence>
<dbReference type="SUPFAM" id="SSF55781">
    <property type="entry name" value="GAF domain-like"/>
    <property type="match status" value="1"/>
</dbReference>
<dbReference type="Gene3D" id="1.10.10.10">
    <property type="entry name" value="Winged helix-like DNA-binding domain superfamily/Winged helix DNA-binding domain"/>
    <property type="match status" value="1"/>
</dbReference>
<comment type="function">
    <text evidence="5">Negative regulator of class I heat shock genes (grpE-dnaK-dnaJ and groELS operons). Prevents heat-shock induction of these operons.</text>
</comment>
<dbReference type="GO" id="GO:0045892">
    <property type="term" value="P:negative regulation of DNA-templated transcription"/>
    <property type="evidence" value="ECO:0007669"/>
    <property type="project" value="UniProtKB-UniRule"/>
</dbReference>
<dbReference type="Pfam" id="PF01628">
    <property type="entry name" value="HrcA"/>
    <property type="match status" value="1"/>
</dbReference>
<evidence type="ECO:0000259" key="6">
    <source>
        <dbReference type="Pfam" id="PF01628"/>
    </source>
</evidence>
<dbReference type="NCBIfam" id="TIGR00331">
    <property type="entry name" value="hrcA"/>
    <property type="match status" value="1"/>
</dbReference>
<evidence type="ECO:0000256" key="4">
    <source>
        <dbReference type="ARBA" id="ARBA00023163"/>
    </source>
</evidence>
<feature type="domain" description="Heat-inducible transcription repressor HrcA C-terminal" evidence="6">
    <location>
        <begin position="115"/>
        <end position="333"/>
    </location>
</feature>
<keyword evidence="2 5" id="KW-0805">Transcription regulation</keyword>
<dbReference type="InterPro" id="IPR036390">
    <property type="entry name" value="WH_DNA-bd_sf"/>
</dbReference>
<evidence type="ECO:0000256" key="1">
    <source>
        <dbReference type="ARBA" id="ARBA00022491"/>
    </source>
</evidence>
<evidence type="ECO:0000313" key="7">
    <source>
        <dbReference type="EMBL" id="SHE30890.1"/>
    </source>
</evidence>
<dbReference type="SUPFAM" id="SSF46785">
    <property type="entry name" value="Winged helix' DNA-binding domain"/>
    <property type="match status" value="1"/>
</dbReference>
<evidence type="ECO:0000256" key="3">
    <source>
        <dbReference type="ARBA" id="ARBA00023016"/>
    </source>
</evidence>
<name>A0A1M4SFB2_9THEO</name>
<keyword evidence="8" id="KW-1185">Reference proteome</keyword>
<sequence length="353" mass="40368">MQLDERKDMILKAVVDGYIKTADPVGSRTIAKKYKMGLSSATIRNEMADLEDMGYLEQPHTSAGRIPSIKGYRYYVDSIMKDLMGLTSELGQDERYILEKYLFEDIYSKANDRIDEIIKKIAKLLSDITKYTSLVLAPQVNQSKLKAIKLVPIDERNMLLALLTNTGLVKNTVFKINAVLDALEVDRINNLINEKLANLTVEDIDDHLITSIKAEFNNDALLNDVVNMIKNFLRRADDSDIFMDGTTNIFNYPEYQDIEKVKNFMSLLEEKELLYEVLRPNRENEIDIIIGSENKYDETKDMSIIIATYRLNGRSIGSIGIIGPTRMNYRKAIATVKIVKEDMCKLLEYLYGI</sequence>
<comment type="similarity">
    <text evidence="5">Belongs to the HrcA family.</text>
</comment>
<keyword evidence="3 5" id="KW-0346">Stress response</keyword>
<dbReference type="EMBL" id="FQVH01000001">
    <property type="protein sequence ID" value="SHE30890.1"/>
    <property type="molecule type" value="Genomic_DNA"/>
</dbReference>
<dbReference type="PANTHER" id="PTHR34824">
    <property type="entry name" value="HEAT-INDUCIBLE TRANSCRIPTION REPRESSOR HRCA"/>
    <property type="match status" value="1"/>
</dbReference>
<evidence type="ECO:0000256" key="5">
    <source>
        <dbReference type="HAMAP-Rule" id="MF_00081"/>
    </source>
</evidence>
<reference evidence="7 8" key="1">
    <citation type="submission" date="2016-11" db="EMBL/GenBank/DDBJ databases">
        <authorList>
            <person name="Jaros S."/>
            <person name="Januszkiewicz K."/>
            <person name="Wedrychowicz H."/>
        </authorList>
    </citation>
    <scope>NUCLEOTIDE SEQUENCE [LARGE SCALE GENOMIC DNA]</scope>
    <source>
        <strain evidence="7 8">DSM 17918</strain>
    </source>
</reference>
<protein>
    <recommendedName>
        <fullName evidence="5">Heat-inducible transcription repressor HrcA</fullName>
    </recommendedName>
</protein>
<dbReference type="HAMAP" id="MF_00081">
    <property type="entry name" value="HrcA"/>
    <property type="match status" value="1"/>
</dbReference>
<dbReference type="InterPro" id="IPR036388">
    <property type="entry name" value="WH-like_DNA-bd_sf"/>
</dbReference>
<gene>
    <name evidence="5" type="primary">hrcA</name>
    <name evidence="7" type="ORF">SAMN02746089_00035</name>
</gene>
<evidence type="ECO:0000256" key="2">
    <source>
        <dbReference type="ARBA" id="ARBA00023015"/>
    </source>
</evidence>
<dbReference type="InterPro" id="IPR021153">
    <property type="entry name" value="HrcA_C"/>
</dbReference>
<dbReference type="OrthoDB" id="9783139at2"/>
<keyword evidence="4 5" id="KW-0804">Transcription</keyword>
<dbReference type="PIRSF" id="PIRSF005485">
    <property type="entry name" value="HrcA"/>
    <property type="match status" value="1"/>
</dbReference>
<dbReference type="Proteomes" id="UP000184088">
    <property type="component" value="Unassembled WGS sequence"/>
</dbReference>
<dbReference type="AlphaFoldDB" id="A0A1M4SFB2"/>
<keyword evidence="1 5" id="KW-0678">Repressor</keyword>
<dbReference type="InterPro" id="IPR029016">
    <property type="entry name" value="GAF-like_dom_sf"/>
</dbReference>
<dbReference type="Gene3D" id="3.30.390.60">
    <property type="entry name" value="Heat-inducible transcription repressor hrca homolog, domain 3"/>
    <property type="match status" value="1"/>
</dbReference>
<organism evidence="7 8">
    <name type="scientific">Caldanaerobius fijiensis DSM 17918</name>
    <dbReference type="NCBI Taxonomy" id="1121256"/>
    <lineage>
        <taxon>Bacteria</taxon>
        <taxon>Bacillati</taxon>
        <taxon>Bacillota</taxon>
        <taxon>Clostridia</taxon>
        <taxon>Thermoanaerobacterales</taxon>
        <taxon>Thermoanaerobacteraceae</taxon>
        <taxon>Caldanaerobius</taxon>
    </lineage>
</organism>
<dbReference type="Gene3D" id="3.30.450.40">
    <property type="match status" value="1"/>
</dbReference>